<evidence type="ECO:0000313" key="3">
    <source>
        <dbReference type="EMBL" id="CAN76745.1"/>
    </source>
</evidence>
<protein>
    <submittedName>
        <fullName evidence="3">Uncharacterized protein</fullName>
    </submittedName>
</protein>
<accession>A5BDA4</accession>
<sequence length="690" mass="80444">MSPTYSQMINTISLSNEDFEINKDLLRKDFYSEVNKQRNDWFFSTVPKVIRTIYQEEFYAYLRQEKKNIKFWIWFELFKQEEYPDYPCKRINNTKSTDKTKSFEFSKEFQENPQINQAFVDRINQKIKDNLVAPLTVQPHKRINMVKGDISSEEEADELIKMFEEPHNQIINNLEAFKTRNYYPRPTFPDMQFEERNQYTQASYTSGTIYEWNIDGMTEYNILTKLQEMTMVSTAYKLNNRLPDHAVAQTIVAGFTGQLKGWWDNYLTFDDRNSILKAYRINENSEVVKDEDGQDIEDAVATLIYSISKHFIGDPAKIKDKTADLLTNLKCPKLHDFRWYKEVFLTKVMLRSDCNQSFWKEKFISGLPKLFFERIRIKISEQYNGQIPYDKLTYASLVSAKRKLCLLLSKNQSGSLAKISFTTPWVLICKLVDFHKLVLKAQASFSPLENGENKHSTPLVNDKLSEEELGYRMLRMYHHKTENLYSLKPDLLLLILEKAKSSAEERQIFISSYLQDLHLYLSTNIGLKVPGLSLVTDKEVDDSKICRMIEEPFQYQKGIKKMICNCNRNFTISRVCLDLQYYSPISIKFKGEDLLLTPEKLLDHGLVHQIICSDPNQVSQFGRKIALGLTQGFKMNKKFANAIIISKAPEDPTNGEKDIDGQLSQQDPAVVPHPAQLREWTALIKIETEV</sequence>
<gene>
    <name evidence="3" type="ORF">VITISV_009865</name>
</gene>
<dbReference type="InterPro" id="IPR056010">
    <property type="entry name" value="DUF7588"/>
</dbReference>
<dbReference type="Pfam" id="PF24496">
    <property type="entry name" value="DUF7588"/>
    <property type="match status" value="1"/>
</dbReference>
<dbReference type="Pfam" id="PF22909">
    <property type="entry name" value="Caulimovir_coat_dom"/>
    <property type="match status" value="1"/>
</dbReference>
<dbReference type="InterPro" id="IPR056648">
    <property type="entry name" value="DUF7746"/>
</dbReference>
<name>A5BDA4_VITVI</name>
<feature type="domain" description="DUF7746" evidence="2">
    <location>
        <begin position="204"/>
        <end position="300"/>
    </location>
</feature>
<evidence type="ECO:0000259" key="1">
    <source>
        <dbReference type="Pfam" id="PF24496"/>
    </source>
</evidence>
<reference evidence="3" key="1">
    <citation type="journal article" date="2007" name="PLoS ONE">
        <title>The first genome sequence of an elite grapevine cultivar (Pinot noir Vitis vinifera L.): coping with a highly heterozygous genome.</title>
        <authorList>
            <person name="Velasco R."/>
            <person name="Zharkikh A."/>
            <person name="Troggio M."/>
            <person name="Cartwright D.A."/>
            <person name="Cestaro A."/>
            <person name="Pruss D."/>
            <person name="Pindo M."/>
            <person name="FitzGerald L.M."/>
            <person name="Vezzulli S."/>
            <person name="Reid J."/>
            <person name="Malacarne G."/>
            <person name="Iliev D."/>
            <person name="Coppola G."/>
            <person name="Wardell B."/>
            <person name="Micheletti D."/>
            <person name="Macalma T."/>
            <person name="Facci M."/>
            <person name="Mitchell J.T."/>
            <person name="Perazzolli M."/>
            <person name="Eldredge G."/>
            <person name="Gatto P."/>
            <person name="Oyzerski R."/>
            <person name="Moretto M."/>
            <person name="Gutin N."/>
            <person name="Stefanini M."/>
            <person name="Chen Y."/>
            <person name="Segala C."/>
            <person name="Davenport C."/>
            <person name="Dematte L."/>
            <person name="Mraz A."/>
            <person name="Battilana J."/>
            <person name="Stormo K."/>
            <person name="Costa F."/>
            <person name="Tao Q."/>
            <person name="Si-Ammour A."/>
            <person name="Harkins T."/>
            <person name="Lackey A."/>
            <person name="Perbost C."/>
            <person name="Taillon B."/>
            <person name="Stella A."/>
            <person name="Solovyev V."/>
            <person name="Fawcett J.A."/>
            <person name="Sterck L."/>
            <person name="Vandepoele K."/>
            <person name="Grando S.M."/>
            <person name="Toppo S."/>
            <person name="Moser C."/>
            <person name="Lanchbury J."/>
            <person name="Bogden R."/>
            <person name="Skolnick M."/>
            <person name="Sgaramella V."/>
            <person name="Bhatnagar S.K."/>
            <person name="Fontana P."/>
            <person name="Gutin A."/>
            <person name="Van de Peer Y."/>
            <person name="Salamini F."/>
            <person name="Viola R."/>
        </authorList>
    </citation>
    <scope>NUCLEOTIDE SEQUENCE</scope>
</reference>
<dbReference type="PANTHER" id="PTHR33054">
    <property type="entry name" value="CCHC-TYPE DOMAIN-CONTAINING PROTEIN"/>
    <property type="match status" value="1"/>
</dbReference>
<dbReference type="AlphaFoldDB" id="A5BDA4"/>
<proteinExistence type="predicted"/>
<feature type="domain" description="DUF7588" evidence="1">
    <location>
        <begin position="23"/>
        <end position="85"/>
    </location>
</feature>
<evidence type="ECO:0000259" key="2">
    <source>
        <dbReference type="Pfam" id="PF24925"/>
    </source>
</evidence>
<organism evidence="3">
    <name type="scientific">Vitis vinifera</name>
    <name type="common">Grape</name>
    <dbReference type="NCBI Taxonomy" id="29760"/>
    <lineage>
        <taxon>Eukaryota</taxon>
        <taxon>Viridiplantae</taxon>
        <taxon>Streptophyta</taxon>
        <taxon>Embryophyta</taxon>
        <taxon>Tracheophyta</taxon>
        <taxon>Spermatophyta</taxon>
        <taxon>Magnoliopsida</taxon>
        <taxon>eudicotyledons</taxon>
        <taxon>Gunneridae</taxon>
        <taxon>Pentapetalae</taxon>
        <taxon>rosids</taxon>
        <taxon>Vitales</taxon>
        <taxon>Vitaceae</taxon>
        <taxon>Viteae</taxon>
        <taxon>Vitis</taxon>
    </lineage>
</organism>
<dbReference type="EMBL" id="AM455210">
    <property type="protein sequence ID" value="CAN76745.1"/>
    <property type="molecule type" value="Genomic_DNA"/>
</dbReference>
<dbReference type="PANTHER" id="PTHR33054:SF9">
    <property type="entry name" value="CCHC-TYPE DOMAIN-CONTAINING PROTEIN"/>
    <property type="match status" value="1"/>
</dbReference>
<dbReference type="Pfam" id="PF24925">
    <property type="entry name" value="DUF7746"/>
    <property type="match status" value="1"/>
</dbReference>